<organism evidence="2">
    <name type="scientific">marine sediment metagenome</name>
    <dbReference type="NCBI Taxonomy" id="412755"/>
    <lineage>
        <taxon>unclassified sequences</taxon>
        <taxon>metagenomes</taxon>
        <taxon>ecological metagenomes</taxon>
    </lineage>
</organism>
<dbReference type="GO" id="GO:0009117">
    <property type="term" value="P:nucleotide metabolic process"/>
    <property type="evidence" value="ECO:0007669"/>
    <property type="project" value="TreeGrafter"/>
</dbReference>
<dbReference type="PANTHER" id="PTHR46648">
    <property type="entry name" value="HIT FAMILY PROTEIN 1"/>
    <property type="match status" value="1"/>
</dbReference>
<dbReference type="PROSITE" id="PS51084">
    <property type="entry name" value="HIT_2"/>
    <property type="match status" value="1"/>
</dbReference>
<comment type="caution">
    <text evidence="2">The sequence shown here is derived from an EMBL/GenBank/DDBJ whole genome shotgun (WGS) entry which is preliminary data.</text>
</comment>
<dbReference type="PANTHER" id="PTHR46648:SF1">
    <property type="entry name" value="ADENOSINE 5'-MONOPHOSPHORAMIDASE HNT1"/>
    <property type="match status" value="1"/>
</dbReference>
<name>X0XXL0_9ZZZZ</name>
<reference evidence="2" key="1">
    <citation type="journal article" date="2014" name="Front. Microbiol.">
        <title>High frequency of phylogenetically diverse reductive dehalogenase-homologous genes in deep subseafloor sedimentary metagenomes.</title>
        <authorList>
            <person name="Kawai M."/>
            <person name="Futagami T."/>
            <person name="Toyoda A."/>
            <person name="Takaki Y."/>
            <person name="Nishi S."/>
            <person name="Hori S."/>
            <person name="Arai W."/>
            <person name="Tsubouchi T."/>
            <person name="Morono Y."/>
            <person name="Uchiyama I."/>
            <person name="Ito T."/>
            <person name="Fujiyama A."/>
            <person name="Inagaki F."/>
            <person name="Takami H."/>
        </authorList>
    </citation>
    <scope>NUCLEOTIDE SEQUENCE</scope>
    <source>
        <strain evidence="2">Expedition CK06-06</strain>
    </source>
</reference>
<dbReference type="Pfam" id="PF11969">
    <property type="entry name" value="DcpS_C"/>
    <property type="match status" value="1"/>
</dbReference>
<evidence type="ECO:0000259" key="1">
    <source>
        <dbReference type="PROSITE" id="PS51084"/>
    </source>
</evidence>
<dbReference type="EMBL" id="BARS01041041">
    <property type="protein sequence ID" value="GAG41338.1"/>
    <property type="molecule type" value="Genomic_DNA"/>
</dbReference>
<evidence type="ECO:0000313" key="2">
    <source>
        <dbReference type="EMBL" id="GAG41338.1"/>
    </source>
</evidence>
<dbReference type="InterPro" id="IPR036265">
    <property type="entry name" value="HIT-like_sf"/>
</dbReference>
<accession>X0XXL0</accession>
<gene>
    <name evidence="2" type="ORF">S01H1_62482</name>
</gene>
<dbReference type="Gene3D" id="3.30.428.10">
    <property type="entry name" value="HIT-like"/>
    <property type="match status" value="1"/>
</dbReference>
<dbReference type="InterPro" id="IPR011146">
    <property type="entry name" value="HIT-like"/>
</dbReference>
<protein>
    <recommendedName>
        <fullName evidence="1">HIT domain-containing protein</fullName>
    </recommendedName>
</protein>
<feature type="non-terminal residue" evidence="2">
    <location>
        <position position="58"/>
    </location>
</feature>
<dbReference type="AlphaFoldDB" id="X0XXL0"/>
<dbReference type="InterPro" id="IPR001310">
    <property type="entry name" value="Histidine_triad_HIT"/>
</dbReference>
<dbReference type="GO" id="GO:0003824">
    <property type="term" value="F:catalytic activity"/>
    <property type="evidence" value="ECO:0007669"/>
    <property type="project" value="InterPro"/>
</dbReference>
<feature type="domain" description="HIT" evidence="1">
    <location>
        <begin position="5"/>
        <end position="58"/>
    </location>
</feature>
<sequence>MDNCKFCQIINRKIPSWIVCENEKVICFLPKKLEVYGHTLIVPKQHYTDLYDIPEDIL</sequence>
<proteinExistence type="predicted"/>
<dbReference type="SUPFAM" id="SSF54197">
    <property type="entry name" value="HIT-like"/>
    <property type="match status" value="1"/>
</dbReference>